<dbReference type="InterPro" id="IPR000387">
    <property type="entry name" value="Tyr_Pase_dom"/>
</dbReference>
<dbReference type="PROSITE" id="PS50055">
    <property type="entry name" value="TYR_PHOSPHATASE_PTP"/>
    <property type="match status" value="1"/>
</dbReference>
<evidence type="ECO:0000256" key="11">
    <source>
        <dbReference type="ARBA" id="ARBA00034103"/>
    </source>
</evidence>
<name>A0ABM1IAF7_POLDO</name>
<feature type="domain" description="Tyrosine specific protein phosphatases" evidence="16">
    <location>
        <begin position="918"/>
        <end position="990"/>
    </location>
</feature>
<evidence type="ECO:0000256" key="6">
    <source>
        <dbReference type="ARBA" id="ARBA00023018"/>
    </source>
</evidence>
<feature type="transmembrane region" description="Helical" evidence="13">
    <location>
        <begin position="615"/>
        <end position="638"/>
    </location>
</feature>
<keyword evidence="3 13" id="KW-0812">Transmembrane</keyword>
<dbReference type="Gene3D" id="3.30.70.2470">
    <property type="entry name" value="Protein-tyrosine phosphatase receptor IA-2 ectodomain"/>
    <property type="match status" value="1"/>
</dbReference>
<keyword evidence="8" id="KW-0675">Receptor</keyword>
<dbReference type="PROSITE" id="PS00383">
    <property type="entry name" value="TYR_PHOSPHATASE_1"/>
    <property type="match status" value="1"/>
</dbReference>
<dbReference type="SMART" id="SM00404">
    <property type="entry name" value="PTPc_motif"/>
    <property type="match status" value="1"/>
</dbReference>
<dbReference type="GeneID" id="107066771"/>
<dbReference type="Pfam" id="PF11548">
    <property type="entry name" value="Receptor_IA-2"/>
    <property type="match status" value="1"/>
</dbReference>
<feature type="region of interest" description="Disordered" evidence="12">
    <location>
        <begin position="671"/>
        <end position="696"/>
    </location>
</feature>
<evidence type="ECO:0000256" key="3">
    <source>
        <dbReference type="ARBA" id="ARBA00022692"/>
    </source>
</evidence>
<keyword evidence="10" id="KW-0968">Cytoplasmic vesicle</keyword>
<evidence type="ECO:0000259" key="15">
    <source>
        <dbReference type="PROSITE" id="PS50055"/>
    </source>
</evidence>
<feature type="domain" description="Tyrosine-protein phosphatase" evidence="15">
    <location>
        <begin position="737"/>
        <end position="999"/>
    </location>
</feature>
<dbReference type="PANTHER" id="PTHR46106:SF4">
    <property type="entry name" value="IA-2 PROTEIN TYROSINE PHOSPHATASE, ISOFORM C"/>
    <property type="match status" value="1"/>
</dbReference>
<keyword evidence="2" id="KW-0597">Phosphoprotein</keyword>
<evidence type="ECO:0000256" key="13">
    <source>
        <dbReference type="SAM" id="Phobius"/>
    </source>
</evidence>
<evidence type="ECO:0000256" key="2">
    <source>
        <dbReference type="ARBA" id="ARBA00022553"/>
    </source>
</evidence>
<evidence type="ECO:0000256" key="12">
    <source>
        <dbReference type="SAM" id="MobiDB-lite"/>
    </source>
</evidence>
<dbReference type="Pfam" id="PF00102">
    <property type="entry name" value="Y_phosphatase"/>
    <property type="match status" value="1"/>
</dbReference>
<dbReference type="PANTHER" id="PTHR46106">
    <property type="entry name" value="IA-2 PROTEIN TYROSINE PHOSPHATASE, ISOFORM C"/>
    <property type="match status" value="1"/>
</dbReference>
<evidence type="ECO:0000313" key="18">
    <source>
        <dbReference type="RefSeq" id="XP_015177194.1"/>
    </source>
</evidence>
<evidence type="ECO:0000256" key="4">
    <source>
        <dbReference type="ARBA" id="ARBA00022729"/>
    </source>
</evidence>
<sequence length="1032" mass="119028">MGCKPFWHRGLELLLLYILHHGILADGDVGCRFNINLCDSQTEVCYDDLAFGKCIPLYSNFDEEDLYQYNLDSEKLNILQLQLQRLETEGYKWSHPYTQCILRTSLYNLRHRLDKDLQNCQYFIENSRYRLKDEDIIDEKDKETVPFAIVKFTPNDGNSYGEFANEIYYPPGTRDESTRLLMDDKEFPDLPYSTKNDPELKPMHQLYKLTYSSDPYNKYSTINDDYIYKKKLRKKSLSLDEIKGQLYQSEPYSVNSKTRYDKEDLNLFKDALDDDNLIRKLNSNRHFQDTTIKSTNNLDFLNNDRFKFDESYNDNFETVPEEDYEKTFSRKYKHPTTSSIEFLNEEPLWRDNTKRHVNIYPNFDYQNKNLADMEMDLQRNDDFDLPREDALFTEGGMVQSLNPSTGPSDVDDTPFRIYLDDLDAILLRRELSGFKRRERLDVKKPGPLFSTNNHIFKMQTPITQKDSIIQTTTEQEDNNSDVPISLPVKKELKSSGKSYERSYKNVDTDHVYIEFQQEFHTWSEGERVVNEVGRLLNLNPGTLKDIRVGRAEVTFKVTKNNMNFNSTDVVNNIDHIRNNLRDTLGVDVIRAGIGDKAKLPATLEVPNDVEISSTLFGAIVAAGIAAAITAAVVTLVIVRRHAKSREKLAGLATPDPEASKDYQDLCRVRMQAKQTPEKQEPWRPSSSRENETNNFICDRSSTSSWTFDEPAFSNMDISTGNMVLSYMEDHLKNKDRLDQEWAALCSYGTSATDVTENDTNSKYNRPNASLPYDHSRIVLNELTNANNSNYINASTIKPTDHDPRNPAYIATQGPLPETAADLWQLVWEQGSVVIVALTRLTEDGRAMCHRYWPDQTEGSERYHIYEVHLVSEHPWCDDYLVRSFYLKNLLTGETRTVTQFHFLSWPENSVPHSTKALLEFRRKVNKSYRGRSCPIVVHCSDGAGRTGTYCLIDMVLNRIAKGTKEIDIAATLEHIRDQRPNMVATKQQFEFVLMAVAEEVHAILKALSIPSNENVPTKENVSSSPTKTNQWL</sequence>
<dbReference type="SMART" id="SM00194">
    <property type="entry name" value="PTPc"/>
    <property type="match status" value="1"/>
</dbReference>
<keyword evidence="4 14" id="KW-0732">Signal</keyword>
<evidence type="ECO:0000256" key="14">
    <source>
        <dbReference type="SAM" id="SignalP"/>
    </source>
</evidence>
<dbReference type="InterPro" id="IPR033522">
    <property type="entry name" value="IA-2/IA-2_beta"/>
</dbReference>
<dbReference type="InterPro" id="IPR003595">
    <property type="entry name" value="Tyr_Pase_cat"/>
</dbReference>
<evidence type="ECO:0000256" key="9">
    <source>
        <dbReference type="ARBA" id="ARBA00023180"/>
    </source>
</evidence>
<evidence type="ECO:0000256" key="10">
    <source>
        <dbReference type="ARBA" id="ARBA00023329"/>
    </source>
</evidence>
<gene>
    <name evidence="18" type="primary">LOC107066771</name>
</gene>
<keyword evidence="9" id="KW-0325">Glycoprotein</keyword>
<dbReference type="InterPro" id="IPR021613">
    <property type="entry name" value="Receptor_IA-2_dom"/>
</dbReference>
<dbReference type="PROSITE" id="PS50056">
    <property type="entry name" value="TYR_PHOSPHATASE_2"/>
    <property type="match status" value="1"/>
</dbReference>
<accession>A0ABM1IAF7</accession>
<evidence type="ECO:0000259" key="16">
    <source>
        <dbReference type="PROSITE" id="PS50056"/>
    </source>
</evidence>
<evidence type="ECO:0000256" key="1">
    <source>
        <dbReference type="ARBA" id="ARBA00004212"/>
    </source>
</evidence>
<dbReference type="InterPro" id="IPR016130">
    <property type="entry name" value="Tyr_Pase_AS"/>
</dbReference>
<evidence type="ECO:0000256" key="5">
    <source>
        <dbReference type="ARBA" id="ARBA00022989"/>
    </source>
</evidence>
<dbReference type="RefSeq" id="XP_015177194.1">
    <property type="nucleotide sequence ID" value="XM_015321708.1"/>
</dbReference>
<dbReference type="InterPro" id="IPR000242">
    <property type="entry name" value="PTP_cat"/>
</dbReference>
<keyword evidence="5 13" id="KW-1133">Transmembrane helix</keyword>
<feature type="chain" id="PRO_5046686374" evidence="14">
    <location>
        <begin position="26"/>
        <end position="1032"/>
    </location>
</feature>
<evidence type="ECO:0000256" key="7">
    <source>
        <dbReference type="ARBA" id="ARBA00023136"/>
    </source>
</evidence>
<dbReference type="InterPro" id="IPR029021">
    <property type="entry name" value="Prot-tyrosine_phosphatase-like"/>
</dbReference>
<dbReference type="PRINTS" id="PR00700">
    <property type="entry name" value="PRTYPHPHTASE"/>
</dbReference>
<dbReference type="SUPFAM" id="SSF52799">
    <property type="entry name" value="(Phosphotyrosine protein) phosphatases II"/>
    <property type="match status" value="1"/>
</dbReference>
<feature type="signal peptide" evidence="14">
    <location>
        <begin position="1"/>
        <end position="25"/>
    </location>
</feature>
<keyword evidence="7 13" id="KW-0472">Membrane</keyword>
<dbReference type="Gene3D" id="3.90.190.10">
    <property type="entry name" value="Protein tyrosine phosphatase superfamily"/>
    <property type="match status" value="1"/>
</dbReference>
<protein>
    <submittedName>
        <fullName evidence="18">Receptor-type tyrosine-protein phosphatase-like N isoform X1</fullName>
    </submittedName>
</protein>
<reference evidence="18" key="1">
    <citation type="submission" date="2025-08" db="UniProtKB">
        <authorList>
            <consortium name="RefSeq"/>
        </authorList>
    </citation>
    <scope>IDENTIFICATION</scope>
    <source>
        <tissue evidence="18">Whole body</tissue>
    </source>
</reference>
<comment type="subcellular location">
    <subcellularLocation>
        <location evidence="1">Cytoplasmic vesicle</location>
        <location evidence="1">Secretory vesicle membrane</location>
        <topology evidence="1">Single-pass type I membrane protein</topology>
    </subcellularLocation>
    <subcellularLocation>
        <location evidence="11">Synapse</location>
    </subcellularLocation>
</comment>
<feature type="compositionally biased region" description="Basic and acidic residues" evidence="12">
    <location>
        <begin position="675"/>
        <end position="691"/>
    </location>
</feature>
<evidence type="ECO:0000256" key="8">
    <source>
        <dbReference type="ARBA" id="ARBA00023170"/>
    </source>
</evidence>
<dbReference type="Proteomes" id="UP000694924">
    <property type="component" value="Unplaced"/>
</dbReference>
<organism evidence="17 18">
    <name type="scientific">Polistes dominula</name>
    <name type="common">European paper wasp</name>
    <name type="synonym">Vespa dominula</name>
    <dbReference type="NCBI Taxonomy" id="743375"/>
    <lineage>
        <taxon>Eukaryota</taxon>
        <taxon>Metazoa</taxon>
        <taxon>Ecdysozoa</taxon>
        <taxon>Arthropoda</taxon>
        <taxon>Hexapoda</taxon>
        <taxon>Insecta</taxon>
        <taxon>Pterygota</taxon>
        <taxon>Neoptera</taxon>
        <taxon>Endopterygota</taxon>
        <taxon>Hymenoptera</taxon>
        <taxon>Apocrita</taxon>
        <taxon>Aculeata</taxon>
        <taxon>Vespoidea</taxon>
        <taxon>Vespidae</taxon>
        <taxon>Polistinae</taxon>
        <taxon>Polistini</taxon>
        <taxon>Polistes</taxon>
    </lineage>
</organism>
<keyword evidence="17" id="KW-1185">Reference proteome</keyword>
<proteinExistence type="predicted"/>
<evidence type="ECO:0000313" key="17">
    <source>
        <dbReference type="Proteomes" id="UP000694924"/>
    </source>
</evidence>
<keyword evidence="6" id="KW-0770">Synapse</keyword>
<dbReference type="InterPro" id="IPR038112">
    <property type="entry name" value="Receptor_IA-2_ectodomain_sf"/>
</dbReference>